<evidence type="ECO:0000313" key="2">
    <source>
        <dbReference type="EMBL" id="MEN3746951.1"/>
    </source>
</evidence>
<name>A0ABV0B8P1_9SPHN</name>
<evidence type="ECO:0000256" key="1">
    <source>
        <dbReference type="SAM" id="Phobius"/>
    </source>
</evidence>
<dbReference type="Proteomes" id="UP001427805">
    <property type="component" value="Unassembled WGS sequence"/>
</dbReference>
<organism evidence="2 3">
    <name type="scientific">Sphingomonas rustica</name>
    <dbReference type="NCBI Taxonomy" id="3103142"/>
    <lineage>
        <taxon>Bacteria</taxon>
        <taxon>Pseudomonadati</taxon>
        <taxon>Pseudomonadota</taxon>
        <taxon>Alphaproteobacteria</taxon>
        <taxon>Sphingomonadales</taxon>
        <taxon>Sphingomonadaceae</taxon>
        <taxon>Sphingomonas</taxon>
    </lineage>
</organism>
<dbReference type="RefSeq" id="WP_346245942.1">
    <property type="nucleotide sequence ID" value="NZ_JBDIZK010000003.1"/>
</dbReference>
<evidence type="ECO:0000313" key="3">
    <source>
        <dbReference type="Proteomes" id="UP001427805"/>
    </source>
</evidence>
<accession>A0ABV0B8P1</accession>
<sequence length="161" mass="17735">MTATIFGVAVLAVQLLIVSTVVMLLYRGWKKRSSAVARGEIEVGVDGGRSIPLMASFAGVRGMPWWFAVATNNARPLLEILRSGLRYRVIRKRERSFAEIERVDVRTFWKTVNLDIAFRGDLLTLAANVGTLERAREALALFPPGVPMTPRAQAVLAGRAI</sequence>
<comment type="caution">
    <text evidence="2">The sequence shown here is derived from an EMBL/GenBank/DDBJ whole genome shotgun (WGS) entry which is preliminary data.</text>
</comment>
<keyword evidence="1" id="KW-0472">Membrane</keyword>
<keyword evidence="1" id="KW-0812">Transmembrane</keyword>
<keyword evidence="1" id="KW-1133">Transmembrane helix</keyword>
<reference evidence="2 3" key="1">
    <citation type="submission" date="2024-05" db="EMBL/GenBank/DDBJ databases">
        <title>Sphingomonas sp. HF-S3 16S ribosomal RNA gene Genome sequencing and assembly.</title>
        <authorList>
            <person name="Lee H."/>
        </authorList>
    </citation>
    <scope>NUCLEOTIDE SEQUENCE [LARGE SCALE GENOMIC DNA]</scope>
    <source>
        <strain evidence="2 3">HF-S3</strain>
    </source>
</reference>
<evidence type="ECO:0008006" key="4">
    <source>
        <dbReference type="Google" id="ProtNLM"/>
    </source>
</evidence>
<gene>
    <name evidence="2" type="ORF">TPR58_07215</name>
</gene>
<keyword evidence="3" id="KW-1185">Reference proteome</keyword>
<dbReference type="EMBL" id="JBDIZK010000003">
    <property type="protein sequence ID" value="MEN3746951.1"/>
    <property type="molecule type" value="Genomic_DNA"/>
</dbReference>
<feature type="transmembrane region" description="Helical" evidence="1">
    <location>
        <begin position="6"/>
        <end position="26"/>
    </location>
</feature>
<protein>
    <recommendedName>
        <fullName evidence="4">DUF2550 family protein</fullName>
    </recommendedName>
</protein>
<proteinExistence type="predicted"/>